<dbReference type="EMBL" id="WNWS01000024">
    <property type="protein sequence ID" value="KAE9986899.1"/>
    <property type="molecule type" value="Genomic_DNA"/>
</dbReference>
<dbReference type="OrthoDB" id="3955395at2759"/>
<organism evidence="1 4">
    <name type="scientific">Venturia inaequalis</name>
    <name type="common">Apple scab fungus</name>
    <dbReference type="NCBI Taxonomy" id="5025"/>
    <lineage>
        <taxon>Eukaryota</taxon>
        <taxon>Fungi</taxon>
        <taxon>Dikarya</taxon>
        <taxon>Ascomycota</taxon>
        <taxon>Pezizomycotina</taxon>
        <taxon>Dothideomycetes</taxon>
        <taxon>Pleosporomycetidae</taxon>
        <taxon>Venturiales</taxon>
        <taxon>Venturiaceae</taxon>
        <taxon>Venturia</taxon>
    </lineage>
</organism>
<name>A0A8H3UD81_VENIN</name>
<dbReference type="EMBL" id="WNWR01000910">
    <property type="protein sequence ID" value="KAE9967402.1"/>
    <property type="molecule type" value="Genomic_DNA"/>
</dbReference>
<sequence length="140" mass="14769">MFSPTGVKVAGQNRACSSGGTNTLKDPIYVFSSITANSPKYDRYILSCTIIKSGTTDIIVARKPCPKTGTLIRIAGGATYQACIETAASVAPNTIAFTWHLGSPAKKRRGLDSGKPLSEIFTIIGNNSTADNPFQIVIGD</sequence>
<evidence type="ECO:0000313" key="2">
    <source>
        <dbReference type="EMBL" id="KAE9986899.1"/>
    </source>
</evidence>
<dbReference type="AlphaFoldDB" id="A0A8H3UD81"/>
<dbReference type="Proteomes" id="UP000490939">
    <property type="component" value="Unassembled WGS sequence"/>
</dbReference>
<comment type="caution">
    <text evidence="1">The sequence shown here is derived from an EMBL/GenBank/DDBJ whole genome shotgun (WGS) entry which is preliminary data.</text>
</comment>
<evidence type="ECO:0000313" key="1">
    <source>
        <dbReference type="EMBL" id="KAE9967402.1"/>
    </source>
</evidence>
<reference evidence="1 4" key="1">
    <citation type="submission" date="2019-07" db="EMBL/GenBank/DDBJ databases">
        <title>Venturia inaequalis Genome Resource.</title>
        <authorList>
            <person name="Lichtner F.J."/>
        </authorList>
    </citation>
    <scope>NUCLEOTIDE SEQUENCE [LARGE SCALE GENOMIC DNA]</scope>
    <source>
        <strain evidence="2 3">120213</strain>
        <strain evidence="1 4">DMI_063113</strain>
    </source>
</reference>
<evidence type="ECO:0000313" key="4">
    <source>
        <dbReference type="Proteomes" id="UP000490939"/>
    </source>
</evidence>
<accession>A0A8H3UD81</accession>
<protein>
    <submittedName>
        <fullName evidence="1">Uncharacterized protein</fullName>
    </submittedName>
</protein>
<proteinExistence type="predicted"/>
<evidence type="ECO:0000313" key="3">
    <source>
        <dbReference type="Proteomes" id="UP000447873"/>
    </source>
</evidence>
<gene>
    <name evidence="1" type="ORF">EG327_011518</name>
    <name evidence="2" type="ORF">EG328_004341</name>
</gene>
<keyword evidence="4" id="KW-1185">Reference proteome</keyword>
<dbReference type="Proteomes" id="UP000447873">
    <property type="component" value="Unassembled WGS sequence"/>
</dbReference>